<sequence length="96" mass="10147">MPPSLSDNVCEDLKIVDVSRPPPGITLVSLHQPTLRLHGIKTSSLGTRLSASGTQLHAFRLSSACSEPTMPPLKHSGPASGATAACGGRWERHVMH</sequence>
<dbReference type="InParanoid" id="A0A409YGB1"/>
<reference evidence="2 3" key="1">
    <citation type="journal article" date="2018" name="Evol. Lett.">
        <title>Horizontal gene cluster transfer increased hallucinogenic mushroom diversity.</title>
        <authorList>
            <person name="Reynolds H.T."/>
            <person name="Vijayakumar V."/>
            <person name="Gluck-Thaler E."/>
            <person name="Korotkin H.B."/>
            <person name="Matheny P.B."/>
            <person name="Slot J.C."/>
        </authorList>
    </citation>
    <scope>NUCLEOTIDE SEQUENCE [LARGE SCALE GENOMIC DNA]</scope>
    <source>
        <strain evidence="2 3">SRW20</strain>
    </source>
</reference>
<protein>
    <submittedName>
        <fullName evidence="2">Uncharacterized protein</fullName>
    </submittedName>
</protein>
<evidence type="ECO:0000313" key="2">
    <source>
        <dbReference type="EMBL" id="PPR02028.1"/>
    </source>
</evidence>
<name>A0A409YGB1_9AGAR</name>
<proteinExistence type="predicted"/>
<dbReference type="EMBL" id="NHYE01000879">
    <property type="protein sequence ID" value="PPR02028.1"/>
    <property type="molecule type" value="Genomic_DNA"/>
</dbReference>
<evidence type="ECO:0000256" key="1">
    <source>
        <dbReference type="SAM" id="MobiDB-lite"/>
    </source>
</evidence>
<keyword evidence="3" id="KW-1185">Reference proteome</keyword>
<dbReference type="AlphaFoldDB" id="A0A409YGB1"/>
<evidence type="ECO:0000313" key="3">
    <source>
        <dbReference type="Proteomes" id="UP000284706"/>
    </source>
</evidence>
<organism evidence="2 3">
    <name type="scientific">Gymnopilus dilepis</name>
    <dbReference type="NCBI Taxonomy" id="231916"/>
    <lineage>
        <taxon>Eukaryota</taxon>
        <taxon>Fungi</taxon>
        <taxon>Dikarya</taxon>
        <taxon>Basidiomycota</taxon>
        <taxon>Agaricomycotina</taxon>
        <taxon>Agaricomycetes</taxon>
        <taxon>Agaricomycetidae</taxon>
        <taxon>Agaricales</taxon>
        <taxon>Agaricineae</taxon>
        <taxon>Hymenogastraceae</taxon>
        <taxon>Gymnopilus</taxon>
    </lineage>
</organism>
<dbReference type="Proteomes" id="UP000284706">
    <property type="component" value="Unassembled WGS sequence"/>
</dbReference>
<comment type="caution">
    <text evidence="2">The sequence shown here is derived from an EMBL/GenBank/DDBJ whole genome shotgun (WGS) entry which is preliminary data.</text>
</comment>
<accession>A0A409YGB1</accession>
<feature type="region of interest" description="Disordered" evidence="1">
    <location>
        <begin position="70"/>
        <end position="96"/>
    </location>
</feature>
<gene>
    <name evidence="2" type="ORF">CVT26_008723</name>
</gene>